<comment type="caution">
    <text evidence="1">The sequence shown here is derived from an EMBL/GenBank/DDBJ whole genome shotgun (WGS) entry which is preliminary data.</text>
</comment>
<dbReference type="Proteomes" id="UP000589036">
    <property type="component" value="Unassembled WGS sequence"/>
</dbReference>
<dbReference type="RefSeq" id="WP_179645177.1">
    <property type="nucleotide sequence ID" value="NZ_BAAAYY010000046.1"/>
</dbReference>
<evidence type="ECO:0000313" key="1">
    <source>
        <dbReference type="EMBL" id="NYE49532.1"/>
    </source>
</evidence>
<keyword evidence="2" id="KW-1185">Reference proteome</keyword>
<proteinExistence type="predicted"/>
<reference evidence="1 2" key="1">
    <citation type="submission" date="2020-07" db="EMBL/GenBank/DDBJ databases">
        <title>Sequencing the genomes of 1000 actinobacteria strains.</title>
        <authorList>
            <person name="Klenk H.-P."/>
        </authorList>
    </citation>
    <scope>NUCLEOTIDE SEQUENCE [LARGE SCALE GENOMIC DNA]</scope>
    <source>
        <strain evidence="1 2">CXB654</strain>
    </source>
</reference>
<sequence length="94" mass="10608">MNHLSRATVLLPLPPLSRTGHRLMVREHGRIAFSSLAAEVTHWLRGHGMITVLCGREPCRRLLDTAAWVAGERLMCSVRSRCHGANVTIWLEDR</sequence>
<protein>
    <submittedName>
        <fullName evidence="1">Uncharacterized protein</fullName>
    </submittedName>
</protein>
<gene>
    <name evidence="1" type="ORF">HDA32_004652</name>
</gene>
<organism evidence="1 2">
    <name type="scientific">Spinactinospora alkalitolerans</name>
    <dbReference type="NCBI Taxonomy" id="687207"/>
    <lineage>
        <taxon>Bacteria</taxon>
        <taxon>Bacillati</taxon>
        <taxon>Actinomycetota</taxon>
        <taxon>Actinomycetes</taxon>
        <taxon>Streptosporangiales</taxon>
        <taxon>Nocardiopsidaceae</taxon>
        <taxon>Spinactinospora</taxon>
    </lineage>
</organism>
<evidence type="ECO:0000313" key="2">
    <source>
        <dbReference type="Proteomes" id="UP000589036"/>
    </source>
</evidence>
<dbReference type="EMBL" id="JACCCC010000001">
    <property type="protein sequence ID" value="NYE49532.1"/>
    <property type="molecule type" value="Genomic_DNA"/>
</dbReference>
<dbReference type="AlphaFoldDB" id="A0A852U2A0"/>
<accession>A0A852U2A0</accession>
<name>A0A852U2A0_9ACTN</name>